<dbReference type="InterPro" id="IPR022898">
    <property type="entry name" value="RNase_HII"/>
</dbReference>
<keyword evidence="19" id="KW-1185">Reference proteome</keyword>
<dbReference type="PANTHER" id="PTHR10954">
    <property type="entry name" value="RIBONUCLEASE H2 SUBUNIT A"/>
    <property type="match status" value="1"/>
</dbReference>
<dbReference type="Proteomes" id="UP000307943">
    <property type="component" value="Unassembled WGS sequence"/>
</dbReference>
<evidence type="ECO:0000256" key="9">
    <source>
        <dbReference type="ARBA" id="ARBA00022722"/>
    </source>
</evidence>
<evidence type="ECO:0000256" key="7">
    <source>
        <dbReference type="ARBA" id="ARBA00019179"/>
    </source>
</evidence>
<dbReference type="InterPro" id="IPR012337">
    <property type="entry name" value="RNaseH-like_sf"/>
</dbReference>
<dbReference type="InterPro" id="IPR036397">
    <property type="entry name" value="RNaseH_sf"/>
</dbReference>
<organism evidence="18 19">
    <name type="scientific">Paenibacillus hemerocallicola</name>
    <dbReference type="NCBI Taxonomy" id="1172614"/>
    <lineage>
        <taxon>Bacteria</taxon>
        <taxon>Bacillati</taxon>
        <taxon>Bacillota</taxon>
        <taxon>Bacilli</taxon>
        <taxon>Bacillales</taxon>
        <taxon>Paenibacillaceae</taxon>
        <taxon>Paenibacillus</taxon>
    </lineage>
</organism>
<evidence type="ECO:0000256" key="16">
    <source>
        <dbReference type="RuleBase" id="RU003515"/>
    </source>
</evidence>
<evidence type="ECO:0000256" key="2">
    <source>
        <dbReference type="ARBA" id="ARBA00001946"/>
    </source>
</evidence>
<dbReference type="InterPro" id="IPR001352">
    <property type="entry name" value="RNase_HII/HIII"/>
</dbReference>
<dbReference type="EMBL" id="VDCQ01000031">
    <property type="protein sequence ID" value="TNJ64270.1"/>
    <property type="molecule type" value="Genomic_DNA"/>
</dbReference>
<dbReference type="GO" id="GO:0006298">
    <property type="term" value="P:mismatch repair"/>
    <property type="evidence" value="ECO:0007669"/>
    <property type="project" value="TreeGrafter"/>
</dbReference>
<dbReference type="PROSITE" id="PS51975">
    <property type="entry name" value="RNASE_H_2"/>
    <property type="match status" value="1"/>
</dbReference>
<evidence type="ECO:0000256" key="8">
    <source>
        <dbReference type="ARBA" id="ARBA00022490"/>
    </source>
</evidence>
<dbReference type="SUPFAM" id="SSF53098">
    <property type="entry name" value="Ribonuclease H-like"/>
    <property type="match status" value="1"/>
</dbReference>
<dbReference type="InterPro" id="IPR024567">
    <property type="entry name" value="RNase_HII/HIII_dom"/>
</dbReference>
<dbReference type="GO" id="GO:0004523">
    <property type="term" value="F:RNA-DNA hybrid ribonuclease activity"/>
    <property type="evidence" value="ECO:0007669"/>
    <property type="project" value="UniProtKB-UniRule"/>
</dbReference>
<dbReference type="Gene3D" id="3.30.420.10">
    <property type="entry name" value="Ribonuclease H-like superfamily/Ribonuclease H"/>
    <property type="match status" value="1"/>
</dbReference>
<evidence type="ECO:0000256" key="11">
    <source>
        <dbReference type="ARBA" id="ARBA00022759"/>
    </source>
</evidence>
<feature type="binding site" evidence="14 15">
    <location>
        <position position="20"/>
    </location>
    <ligand>
        <name>a divalent metal cation</name>
        <dbReference type="ChEBI" id="CHEBI:60240"/>
    </ligand>
</feature>
<feature type="binding site" evidence="14 15">
    <location>
        <position position="114"/>
    </location>
    <ligand>
        <name>a divalent metal cation</name>
        <dbReference type="ChEBI" id="CHEBI:60240"/>
    </ligand>
</feature>
<dbReference type="GO" id="GO:0043137">
    <property type="term" value="P:DNA replication, removal of RNA primer"/>
    <property type="evidence" value="ECO:0007669"/>
    <property type="project" value="TreeGrafter"/>
</dbReference>
<dbReference type="GO" id="GO:0032299">
    <property type="term" value="C:ribonuclease H2 complex"/>
    <property type="evidence" value="ECO:0007669"/>
    <property type="project" value="TreeGrafter"/>
</dbReference>
<protein>
    <recommendedName>
        <fullName evidence="7 14">Ribonuclease HII</fullName>
        <shortName evidence="14">RNase HII</shortName>
        <ecNumber evidence="6 14">3.1.26.4</ecNumber>
    </recommendedName>
</protein>
<keyword evidence="10 14" id="KW-0479">Metal-binding</keyword>
<feature type="binding site" evidence="14 15">
    <location>
        <position position="21"/>
    </location>
    <ligand>
        <name>a divalent metal cation</name>
        <dbReference type="ChEBI" id="CHEBI:60240"/>
    </ligand>
</feature>
<dbReference type="PANTHER" id="PTHR10954:SF18">
    <property type="entry name" value="RIBONUCLEASE HII"/>
    <property type="match status" value="1"/>
</dbReference>
<feature type="domain" description="RNase H type-2" evidence="17">
    <location>
        <begin position="14"/>
        <end position="204"/>
    </location>
</feature>
<evidence type="ECO:0000256" key="15">
    <source>
        <dbReference type="PROSITE-ProRule" id="PRU01319"/>
    </source>
</evidence>
<accession>A0A5C4T6J5</accession>
<sequence length="204" mass="22305">MLDYERDLWSNGFRAVAGIDEVGRGCLFGDVVAAAVVLPEGIEIEGIDDSKKLSEKKREELYGIISDCALGIGIGRVDAATVDSINIKQAARLAMKQALAKLSETVTPDYLLVDAEKVDSPIRQLAVIHGDALSQSIAAASIMAKVTRDRLCLQWDLDFPEYGLASHKGYATKTHREAILKYGACPLHRRTFLSGILNEQLELF</sequence>
<comment type="caution">
    <text evidence="18">The sequence shown here is derived from an EMBL/GenBank/DDBJ whole genome shotgun (WGS) entry which is preliminary data.</text>
</comment>
<keyword evidence="13 14" id="KW-0464">Manganese</keyword>
<dbReference type="Pfam" id="PF01351">
    <property type="entry name" value="RNase_HII"/>
    <property type="match status" value="1"/>
</dbReference>
<gene>
    <name evidence="14" type="primary">rnhB</name>
    <name evidence="18" type="ORF">FE784_20990</name>
</gene>
<evidence type="ECO:0000313" key="19">
    <source>
        <dbReference type="Proteomes" id="UP000307943"/>
    </source>
</evidence>
<comment type="similarity">
    <text evidence="5 14 16">Belongs to the RNase HII family.</text>
</comment>
<reference evidence="18 19" key="1">
    <citation type="submission" date="2019-05" db="EMBL/GenBank/DDBJ databases">
        <title>We sequenced the genome of Paenibacillus hemerocallicola KCTC 33185 for further insight into its adaptation and study the phylogeny of Paenibacillus.</title>
        <authorList>
            <person name="Narsing Rao M.P."/>
        </authorList>
    </citation>
    <scope>NUCLEOTIDE SEQUENCE [LARGE SCALE GENOMIC DNA]</scope>
    <source>
        <strain evidence="18 19">KCTC 33185</strain>
    </source>
</reference>
<dbReference type="RefSeq" id="WP_139604196.1">
    <property type="nucleotide sequence ID" value="NZ_VDCQ01000031.1"/>
</dbReference>
<proteinExistence type="inferred from homology"/>
<evidence type="ECO:0000256" key="4">
    <source>
        <dbReference type="ARBA" id="ARBA00004496"/>
    </source>
</evidence>
<evidence type="ECO:0000259" key="17">
    <source>
        <dbReference type="PROSITE" id="PS51975"/>
    </source>
</evidence>
<evidence type="ECO:0000313" key="18">
    <source>
        <dbReference type="EMBL" id="TNJ64270.1"/>
    </source>
</evidence>
<evidence type="ECO:0000256" key="10">
    <source>
        <dbReference type="ARBA" id="ARBA00022723"/>
    </source>
</evidence>
<dbReference type="CDD" id="cd07182">
    <property type="entry name" value="RNase_HII_bacteria_HII_like"/>
    <property type="match status" value="1"/>
</dbReference>
<dbReference type="NCBIfam" id="NF000594">
    <property type="entry name" value="PRK00015.1-1"/>
    <property type="match status" value="1"/>
</dbReference>
<evidence type="ECO:0000256" key="6">
    <source>
        <dbReference type="ARBA" id="ARBA00012180"/>
    </source>
</evidence>
<dbReference type="OrthoDB" id="9803420at2"/>
<evidence type="ECO:0000256" key="5">
    <source>
        <dbReference type="ARBA" id="ARBA00007383"/>
    </source>
</evidence>
<comment type="cofactor">
    <cofactor evidence="14 15">
        <name>Mn(2+)</name>
        <dbReference type="ChEBI" id="CHEBI:29035"/>
    </cofactor>
    <cofactor evidence="14 15">
        <name>Mg(2+)</name>
        <dbReference type="ChEBI" id="CHEBI:18420"/>
    </cofactor>
    <text evidence="14 15">Manganese or magnesium. Binds 1 divalent metal ion per monomer in the absence of substrate. May bind a second metal ion after substrate binding.</text>
</comment>
<dbReference type="NCBIfam" id="NF000595">
    <property type="entry name" value="PRK00015.1-3"/>
    <property type="match status" value="1"/>
</dbReference>
<comment type="subcellular location">
    <subcellularLocation>
        <location evidence="4 14">Cytoplasm</location>
    </subcellularLocation>
</comment>
<dbReference type="HAMAP" id="MF_00052_B">
    <property type="entry name" value="RNase_HII_B"/>
    <property type="match status" value="1"/>
</dbReference>
<evidence type="ECO:0000256" key="14">
    <source>
        <dbReference type="HAMAP-Rule" id="MF_00052"/>
    </source>
</evidence>
<evidence type="ECO:0000256" key="13">
    <source>
        <dbReference type="ARBA" id="ARBA00023211"/>
    </source>
</evidence>
<dbReference type="GO" id="GO:0003723">
    <property type="term" value="F:RNA binding"/>
    <property type="evidence" value="ECO:0007669"/>
    <property type="project" value="UniProtKB-UniRule"/>
</dbReference>
<keyword evidence="8 14" id="KW-0963">Cytoplasm</keyword>
<name>A0A5C4T6J5_9BACL</name>
<comment type="function">
    <text evidence="3 14 16">Endonuclease that specifically degrades the RNA of RNA-DNA hybrids.</text>
</comment>
<comment type="catalytic activity">
    <reaction evidence="1 14 15 16">
        <text>Endonucleolytic cleavage to 5'-phosphomonoester.</text>
        <dbReference type="EC" id="3.1.26.4"/>
    </reaction>
</comment>
<dbReference type="GO" id="GO:0030145">
    <property type="term" value="F:manganese ion binding"/>
    <property type="evidence" value="ECO:0007669"/>
    <property type="project" value="UniProtKB-UniRule"/>
</dbReference>
<dbReference type="GO" id="GO:0005737">
    <property type="term" value="C:cytoplasm"/>
    <property type="evidence" value="ECO:0007669"/>
    <property type="project" value="UniProtKB-SubCell"/>
</dbReference>
<evidence type="ECO:0000256" key="1">
    <source>
        <dbReference type="ARBA" id="ARBA00000077"/>
    </source>
</evidence>
<evidence type="ECO:0000256" key="12">
    <source>
        <dbReference type="ARBA" id="ARBA00022801"/>
    </source>
</evidence>
<keyword evidence="12 14" id="KW-0378">Hydrolase</keyword>
<dbReference type="AlphaFoldDB" id="A0A5C4T6J5"/>
<dbReference type="EC" id="3.1.26.4" evidence="6 14"/>
<keyword evidence="9 14" id="KW-0540">Nuclease</keyword>
<evidence type="ECO:0000256" key="3">
    <source>
        <dbReference type="ARBA" id="ARBA00004065"/>
    </source>
</evidence>
<keyword evidence="11 14" id="KW-0255">Endonuclease</keyword>
<comment type="cofactor">
    <cofactor evidence="2">
        <name>Mg(2+)</name>
        <dbReference type="ChEBI" id="CHEBI:18420"/>
    </cofactor>
</comment>